<comment type="function">
    <text evidence="10">Catalyzes the reversible formation of acyl-phosphate (acyl-PO(4)) from acyl-[acyl-carrier-protein] (acyl-ACP). This enzyme utilizes acyl-ACP as fatty acyl donor, but not acyl-CoA.</text>
</comment>
<evidence type="ECO:0000256" key="3">
    <source>
        <dbReference type="ARBA" id="ARBA00022516"/>
    </source>
</evidence>
<reference evidence="11 12" key="1">
    <citation type="submission" date="2024-01" db="EMBL/GenBank/DDBJ databases">
        <title>novel species in genus Adlercreutzia.</title>
        <authorList>
            <person name="Liu X."/>
        </authorList>
    </citation>
    <scope>NUCLEOTIDE SEQUENCE [LARGE SCALE GENOMIC DNA]</scope>
    <source>
        <strain evidence="11 12">R22</strain>
    </source>
</reference>
<comment type="catalytic activity">
    <reaction evidence="1 10">
        <text>a fatty acyl-[ACP] + phosphate = an acyl phosphate + holo-[ACP]</text>
        <dbReference type="Rhea" id="RHEA:42292"/>
        <dbReference type="Rhea" id="RHEA-COMP:9685"/>
        <dbReference type="Rhea" id="RHEA-COMP:14125"/>
        <dbReference type="ChEBI" id="CHEBI:43474"/>
        <dbReference type="ChEBI" id="CHEBI:59918"/>
        <dbReference type="ChEBI" id="CHEBI:64479"/>
        <dbReference type="ChEBI" id="CHEBI:138651"/>
        <dbReference type="EC" id="2.3.1.274"/>
    </reaction>
</comment>
<keyword evidence="4 10" id="KW-0808">Transferase</keyword>
<gene>
    <name evidence="10 11" type="primary">plsX</name>
    <name evidence="11" type="ORF">VJ920_04515</name>
</gene>
<dbReference type="PANTHER" id="PTHR30100">
    <property type="entry name" value="FATTY ACID/PHOSPHOLIPID SYNTHESIS PROTEIN PLSX"/>
    <property type="match status" value="1"/>
</dbReference>
<dbReference type="EC" id="2.3.1.274" evidence="8 10"/>
<proteinExistence type="inferred from homology"/>
<keyword evidence="6 10" id="KW-0594">Phospholipid biosynthesis</keyword>
<dbReference type="EMBL" id="JAYMFH010000003">
    <property type="protein sequence ID" value="MEC4294565.1"/>
    <property type="molecule type" value="Genomic_DNA"/>
</dbReference>
<keyword evidence="11" id="KW-0012">Acyltransferase</keyword>
<keyword evidence="5 10" id="KW-0443">Lipid metabolism</keyword>
<protein>
    <recommendedName>
        <fullName evidence="8 10">Phosphate acyltransferase</fullName>
        <ecNumber evidence="8 10">2.3.1.274</ecNumber>
    </recommendedName>
    <alternativeName>
        <fullName evidence="10">Acyl-ACP phosphotransacylase</fullName>
    </alternativeName>
    <alternativeName>
        <fullName evidence="10">Acyl-[acyl-carrier-protein]--phosphate acyltransferase</fullName>
    </alternativeName>
    <alternativeName>
        <fullName evidence="10">Phosphate-acyl-ACP acyltransferase</fullName>
    </alternativeName>
</protein>
<sequence>MPTPTTIAVDVMGGDRGPAVVLRGALEALEADPDLHLVLVGPAEEVEPFAAAHERATAHVATEVIEMGEHPAGAVRAKKDSSIVVGCRLVKEGAADGFFSAGSTGACLAAATLVVGRIKGVKRPALGQVIPAYARPTLLIDVGANADCKPEYLVQFAQMGEVYMNAIMGVSSPKVGLLNIGEEEAKGDLFAQEAHQLLAAQVPAFAGNCEGGNLMAGDFDVVVTDGFTGNVCLKTIEGTAKTLMRNVKDALMATVLSKVGALLVKGPLGTLKEKMSPDTYGGTPLLGVKGAVIVGHGSSNETAVKNGIAVAAATVRARVADVIAERVAATAVSAANGEGEEI</sequence>
<keyword evidence="3 10" id="KW-0444">Lipid biosynthesis</keyword>
<accession>A0ABU6IXQ7</accession>
<dbReference type="Gene3D" id="3.40.718.10">
    <property type="entry name" value="Isopropylmalate Dehydrogenase"/>
    <property type="match status" value="1"/>
</dbReference>
<evidence type="ECO:0000256" key="5">
    <source>
        <dbReference type="ARBA" id="ARBA00023098"/>
    </source>
</evidence>
<dbReference type="RefSeq" id="WP_326439218.1">
    <property type="nucleotide sequence ID" value="NZ_JAYMFH010000003.1"/>
</dbReference>
<dbReference type="Proteomes" id="UP001343724">
    <property type="component" value="Unassembled WGS sequence"/>
</dbReference>
<comment type="subcellular location">
    <subcellularLocation>
        <location evidence="10">Cytoplasm</location>
    </subcellularLocation>
    <text evidence="10">Associated with the membrane possibly through PlsY.</text>
</comment>
<keyword evidence="7 10" id="KW-1208">Phospholipid metabolism</keyword>
<comment type="subunit">
    <text evidence="9 10">Homodimer. Probably interacts with PlsY.</text>
</comment>
<evidence type="ECO:0000256" key="8">
    <source>
        <dbReference type="ARBA" id="ARBA00024069"/>
    </source>
</evidence>
<name>A0ABU6IXQ7_9ACTN</name>
<dbReference type="GO" id="GO:0043811">
    <property type="term" value="F:phosphate:acyl-[acyl carrier protein] acyltransferase activity"/>
    <property type="evidence" value="ECO:0007669"/>
    <property type="project" value="UniProtKB-EC"/>
</dbReference>
<keyword evidence="2 10" id="KW-0963">Cytoplasm</keyword>
<dbReference type="PIRSF" id="PIRSF002465">
    <property type="entry name" value="Phsphlp_syn_PlsX"/>
    <property type="match status" value="1"/>
</dbReference>
<comment type="pathway">
    <text evidence="10">Lipid metabolism; phospholipid metabolism.</text>
</comment>
<dbReference type="InterPro" id="IPR003664">
    <property type="entry name" value="FA_synthesis"/>
</dbReference>
<evidence type="ECO:0000313" key="12">
    <source>
        <dbReference type="Proteomes" id="UP001343724"/>
    </source>
</evidence>
<dbReference type="SUPFAM" id="SSF53659">
    <property type="entry name" value="Isocitrate/Isopropylmalate dehydrogenase-like"/>
    <property type="match status" value="1"/>
</dbReference>
<organism evidence="11 12">
    <name type="scientific">Adlercreutzia shanghongiae</name>
    <dbReference type="NCBI Taxonomy" id="3111773"/>
    <lineage>
        <taxon>Bacteria</taxon>
        <taxon>Bacillati</taxon>
        <taxon>Actinomycetota</taxon>
        <taxon>Coriobacteriia</taxon>
        <taxon>Eggerthellales</taxon>
        <taxon>Eggerthellaceae</taxon>
        <taxon>Adlercreutzia</taxon>
    </lineage>
</organism>
<dbReference type="Pfam" id="PF02504">
    <property type="entry name" value="FA_synthesis"/>
    <property type="match status" value="1"/>
</dbReference>
<evidence type="ECO:0000256" key="7">
    <source>
        <dbReference type="ARBA" id="ARBA00023264"/>
    </source>
</evidence>
<dbReference type="InterPro" id="IPR012281">
    <property type="entry name" value="Phospholipid_synth_PlsX-like"/>
</dbReference>
<evidence type="ECO:0000256" key="10">
    <source>
        <dbReference type="HAMAP-Rule" id="MF_00019"/>
    </source>
</evidence>
<evidence type="ECO:0000313" key="11">
    <source>
        <dbReference type="EMBL" id="MEC4294565.1"/>
    </source>
</evidence>
<evidence type="ECO:0000256" key="9">
    <source>
        <dbReference type="ARBA" id="ARBA00046608"/>
    </source>
</evidence>
<dbReference type="HAMAP" id="MF_00019">
    <property type="entry name" value="PlsX"/>
    <property type="match status" value="1"/>
</dbReference>
<comment type="caution">
    <text evidence="11">The sequence shown here is derived from an EMBL/GenBank/DDBJ whole genome shotgun (WGS) entry which is preliminary data.</text>
</comment>
<evidence type="ECO:0000256" key="4">
    <source>
        <dbReference type="ARBA" id="ARBA00022679"/>
    </source>
</evidence>
<evidence type="ECO:0000256" key="2">
    <source>
        <dbReference type="ARBA" id="ARBA00022490"/>
    </source>
</evidence>
<keyword evidence="12" id="KW-1185">Reference proteome</keyword>
<comment type="similarity">
    <text evidence="10">Belongs to the PlsX family.</text>
</comment>
<evidence type="ECO:0000256" key="1">
    <source>
        <dbReference type="ARBA" id="ARBA00001232"/>
    </source>
</evidence>
<evidence type="ECO:0000256" key="6">
    <source>
        <dbReference type="ARBA" id="ARBA00023209"/>
    </source>
</evidence>
<dbReference type="PANTHER" id="PTHR30100:SF1">
    <property type="entry name" value="PHOSPHATE ACYLTRANSFERASE"/>
    <property type="match status" value="1"/>
</dbReference>
<dbReference type="NCBIfam" id="TIGR00182">
    <property type="entry name" value="plsX"/>
    <property type="match status" value="1"/>
</dbReference>